<evidence type="ECO:0000259" key="2">
    <source>
        <dbReference type="Pfam" id="PF18731"/>
    </source>
</evidence>
<dbReference type="OrthoDB" id="9757917at2"/>
<feature type="region of interest" description="Disordered" evidence="1">
    <location>
        <begin position="989"/>
        <end position="1050"/>
    </location>
</feature>
<sequence>MAQSNHERVGKALDVLNEALKPYIEHRMYTVYKEQWWQKAQQSLKSFQQTEDAEDAHLDTTALLTIMLNNWFDVFGKTLRLAERSWVGEIRDVRNRWAHQKSFSSDDVYRALDTIHHLLNAIAASDAARKIEQQKQDVLRLRYEEQARREFQKTAITPIEGQPVASLLPWRQIVTPHPDVASGKYERSSFAANLGQVHRGEGEEEYRDPRRFFEITFLTEGLTRLLSDALHRLSNKGGDAIIELQTNFGGGKTHSLLALYHLFSGTPAHELPGIEDLQERVGIEHIPRVKRAVLVGYELSPGQAQLKPDGCKVNTLWGELAHQLLGKEGYEMVAEADQRRVSPGSNVLRALFTAASPCLILIDEWITYVRQSYSDPTLPSGSFDANMSFAQALTEAARETPGTLVVATLPASDIETGGEGGKEALARLRNIFGRVESPWRPANAEEGFEIVRRRLFQPMNPAYYPARDAVAKRFVEFYREQAQEFPLHYREAEYERRIKSCYPIHPELFDRLYNDWSSLEKFQRTRGVLRLMAAVVHSLWERQDTNLLILPANVPIDEPNVQYELTHYLEDNWVPVIEKDIDGPNSLPLKIDRETPNLGRYSACRRVARTIYLGSAPLAQNGNRGLEDTFINLGCVQPGEQVSTFGDALRRLSDHATHLYQNERRYWYKTQPSVTRLAQDRAAQQDEYAVLEEIERRLKLEQNNRGDFSRVHVCPASSSDIPDDDTAVRLVILKPQFVHGRADLESPACREATTILNMRGNARRSYRNTLIFLAPDRLRLEELQQAVRRYRAWKSIYEESETLNLDAYQKKQAETRLKDADETINQRLPGTYTFLLIPDQPDPRKPDVLTELRIQPQQVGRLAETASRKLRTEGLLLTEWAGTTLRHELDRIPLWQNDHISVKRLAENFACFIYLPRLKNSDILKAAIQDGVASKQWAEETFAYADSWEAETNRYKGLKAGELAEIRLNSDAVLVKPEVAQAQLASDLARSMKPPVEPGGNQQDNGGMKPVGENGHLPRGETNGHDWPPTGPGSVSVPVLPEPPEEQLPRRFHGTVDLDPLRMAGDAATIMREVVTHLAGLLGSRVTVTLEIQAEIPDGVPEHIQRIVQENCRTLKFHPQSGFEEE</sequence>
<protein>
    <recommendedName>
        <fullName evidence="2">Swt1-like HEPN domain-containing protein</fullName>
    </recommendedName>
</protein>
<dbReference type="AlphaFoldDB" id="A0A326U5Q8"/>
<proteinExistence type="predicted"/>
<dbReference type="Proteomes" id="UP000248806">
    <property type="component" value="Unassembled WGS sequence"/>
</dbReference>
<organism evidence="3 4">
    <name type="scientific">Thermosporothrix hazakensis</name>
    <dbReference type="NCBI Taxonomy" id="644383"/>
    <lineage>
        <taxon>Bacteria</taxon>
        <taxon>Bacillati</taxon>
        <taxon>Chloroflexota</taxon>
        <taxon>Ktedonobacteria</taxon>
        <taxon>Ktedonobacterales</taxon>
        <taxon>Thermosporotrichaceae</taxon>
        <taxon>Thermosporothrix</taxon>
    </lineage>
</organism>
<dbReference type="Pfam" id="PF18731">
    <property type="entry name" value="HEPN_Swt1"/>
    <property type="match status" value="1"/>
</dbReference>
<dbReference type="InterPro" id="IPR041650">
    <property type="entry name" value="HEPN_Swt1"/>
</dbReference>
<comment type="caution">
    <text evidence="3">The sequence shown here is derived from an EMBL/GenBank/DDBJ whole genome shotgun (WGS) entry which is preliminary data.</text>
</comment>
<dbReference type="Pfam" id="PF04465">
    <property type="entry name" value="DUF499"/>
    <property type="match status" value="1"/>
</dbReference>
<dbReference type="RefSeq" id="WP_111324027.1">
    <property type="nucleotide sequence ID" value="NZ_BIFX01000002.1"/>
</dbReference>
<evidence type="ECO:0000313" key="4">
    <source>
        <dbReference type="Proteomes" id="UP000248806"/>
    </source>
</evidence>
<keyword evidence="4" id="KW-1185">Reference proteome</keyword>
<gene>
    <name evidence="3" type="ORF">EI42_03666</name>
</gene>
<accession>A0A326U5Q8</accession>
<evidence type="ECO:0000313" key="3">
    <source>
        <dbReference type="EMBL" id="PZW27103.1"/>
    </source>
</evidence>
<reference evidence="3 4" key="1">
    <citation type="submission" date="2018-06" db="EMBL/GenBank/DDBJ databases">
        <title>Genomic Encyclopedia of Archaeal and Bacterial Type Strains, Phase II (KMG-II): from individual species to whole genera.</title>
        <authorList>
            <person name="Goeker M."/>
        </authorList>
    </citation>
    <scope>NUCLEOTIDE SEQUENCE [LARGE SCALE GENOMIC DNA]</scope>
    <source>
        <strain evidence="3 4">ATCC BAA-1881</strain>
    </source>
</reference>
<dbReference type="EMBL" id="QKUF01000013">
    <property type="protein sequence ID" value="PZW27103.1"/>
    <property type="molecule type" value="Genomic_DNA"/>
</dbReference>
<evidence type="ECO:0000256" key="1">
    <source>
        <dbReference type="SAM" id="MobiDB-lite"/>
    </source>
</evidence>
<feature type="domain" description="Swt1-like HEPN" evidence="2">
    <location>
        <begin position="11"/>
        <end position="122"/>
    </location>
</feature>
<name>A0A326U5Q8_THEHA</name>
<dbReference type="InterPro" id="IPR007555">
    <property type="entry name" value="DUF499"/>
</dbReference>